<keyword evidence="2 10" id="KW-0728">SH3 domain</keyword>
<dbReference type="CDD" id="cd08834">
    <property type="entry name" value="ArfGap_ASAP"/>
    <property type="match status" value="1"/>
</dbReference>
<dbReference type="InterPro" id="IPR001849">
    <property type="entry name" value="PH_domain"/>
</dbReference>
<dbReference type="Gene3D" id="1.10.220.150">
    <property type="entry name" value="Arf GTPase activating protein"/>
    <property type="match status" value="1"/>
</dbReference>
<dbReference type="EMBL" id="CAIIXF020000001">
    <property type="protein sequence ID" value="CAH1775687.1"/>
    <property type="molecule type" value="Genomic_DNA"/>
</dbReference>
<evidence type="ECO:0000259" key="13">
    <source>
        <dbReference type="PROSITE" id="PS50002"/>
    </source>
</evidence>
<evidence type="ECO:0000256" key="7">
    <source>
        <dbReference type="ARBA" id="ARBA00022833"/>
    </source>
</evidence>
<dbReference type="PRINTS" id="PR00452">
    <property type="entry name" value="SH3DOMAIN"/>
</dbReference>
<dbReference type="InterPro" id="IPR001164">
    <property type="entry name" value="ArfGAP_dom"/>
</dbReference>
<dbReference type="Gene3D" id="1.25.40.950">
    <property type="match status" value="1"/>
</dbReference>
<evidence type="ECO:0000256" key="6">
    <source>
        <dbReference type="ARBA" id="ARBA00022771"/>
    </source>
</evidence>
<dbReference type="PROSITE" id="PS50115">
    <property type="entry name" value="ARFGAP"/>
    <property type="match status" value="1"/>
</dbReference>
<dbReference type="GO" id="GO:0005096">
    <property type="term" value="F:GTPase activator activity"/>
    <property type="evidence" value="ECO:0007669"/>
    <property type="project" value="UniProtKB-KW"/>
</dbReference>
<evidence type="ECO:0000256" key="8">
    <source>
        <dbReference type="ARBA" id="ARBA00023043"/>
    </source>
</evidence>
<dbReference type="InterPro" id="IPR037278">
    <property type="entry name" value="ARFGAP/RecO"/>
</dbReference>
<proteinExistence type="predicted"/>
<reference evidence="16" key="1">
    <citation type="submission" date="2022-03" db="EMBL/GenBank/DDBJ databases">
        <authorList>
            <person name="Martin C."/>
        </authorList>
    </citation>
    <scope>NUCLEOTIDE SEQUENCE</scope>
</reference>
<keyword evidence="5" id="KW-0479">Metal-binding</keyword>
<evidence type="ECO:0000313" key="16">
    <source>
        <dbReference type="EMBL" id="CAH1775687.1"/>
    </source>
</evidence>
<dbReference type="Pfam" id="PF14604">
    <property type="entry name" value="SH3_9"/>
    <property type="match status" value="1"/>
</dbReference>
<dbReference type="InterPro" id="IPR002110">
    <property type="entry name" value="Ankyrin_rpt"/>
</dbReference>
<evidence type="ECO:0000256" key="5">
    <source>
        <dbReference type="ARBA" id="ARBA00022723"/>
    </source>
</evidence>
<dbReference type="InterPro" id="IPR036028">
    <property type="entry name" value="SH3-like_dom_sf"/>
</dbReference>
<dbReference type="InterPro" id="IPR036770">
    <property type="entry name" value="Ankyrin_rpt-contain_sf"/>
</dbReference>
<protein>
    <submittedName>
        <fullName evidence="16">Uncharacterized protein</fullName>
    </submittedName>
</protein>
<dbReference type="InterPro" id="IPR038508">
    <property type="entry name" value="ArfGAP_dom_sf"/>
</dbReference>
<feature type="repeat" description="ANK" evidence="9">
    <location>
        <begin position="353"/>
        <end position="385"/>
    </location>
</feature>
<sequence>MPNIHIFSCQQPVGVTPGTSGYNLHQLQGNKSHGTEKRGYLLKRSEGKLKKMWQKRLCSVKEGSLAISHSDESKDPVRLNLLTCQVKLIPDDPGKKCFDLISSSKNRTYHFQADDEFEMESWISVLNNAKESVLLEAFGDTGKASSMKNSVRELRTGIMKEIQRLQGNNICCDCSAADPEWLSTNLGVLICLECCGIHREMGVHISRTQSIIIDEIGTAQLLIARVMSNQGFNDIFEATLPSIDVKPRPDSNIEEKKDFIRAKYERRRYVRQTCTNREEIQEDLRQAVLSRDIFQLLQVMGEGADLMAVLADNDYNETALHLAITQEEGSTLFLVDFIVQNSNSETLKRTTTDGNTALHLCALYRQTECMKLLLRVKPDLAVLENNSGKTALDIARKNGNQLCIDMLTHALSGKTELFENVNIDWGLMHTEGGLDAVDYSDDELDEKEGRRSRPSSIVSQESMQMPPPPSFQTPGSRPSLMTPAPPSQQAKHKSGITNRDVNLRRKGPAPPPPPGHTRVPSDPNTIRKIMEHKRTSSDPPPLPEKSHRKFNERYGSQPSGLAIFPPPAQFKDNNGRPKPAPRTVSRALSKEVEDQLIPNDVGAMLDEGIDPPRPQPRNRKKIVSSVKRGRRCRAIYDCEADKEDELSFRQGDVILWIREDEEDKEWAEGEIEGDPSQRGMFPVSFVHMLND</sequence>
<dbReference type="PROSITE" id="PS50088">
    <property type="entry name" value="ANK_REPEAT"/>
    <property type="match status" value="1"/>
</dbReference>
<dbReference type="CDD" id="cd13251">
    <property type="entry name" value="PH_ASAP"/>
    <property type="match status" value="1"/>
</dbReference>
<evidence type="ECO:0000256" key="1">
    <source>
        <dbReference type="ARBA" id="ARBA00004496"/>
    </source>
</evidence>
<dbReference type="Pfam" id="PF00169">
    <property type="entry name" value="PH"/>
    <property type="match status" value="1"/>
</dbReference>
<evidence type="ECO:0000256" key="12">
    <source>
        <dbReference type="SAM" id="MobiDB-lite"/>
    </source>
</evidence>
<evidence type="ECO:0000259" key="15">
    <source>
        <dbReference type="PROSITE" id="PS50115"/>
    </source>
</evidence>
<dbReference type="GO" id="GO:0005737">
    <property type="term" value="C:cytoplasm"/>
    <property type="evidence" value="ECO:0007669"/>
    <property type="project" value="UniProtKB-SubCell"/>
</dbReference>
<dbReference type="Gene3D" id="2.30.29.30">
    <property type="entry name" value="Pleckstrin-homology domain (PH domain)/Phosphotyrosine-binding domain (PTB)"/>
    <property type="match status" value="1"/>
</dbReference>
<dbReference type="Gene3D" id="2.30.30.40">
    <property type="entry name" value="SH3 Domains"/>
    <property type="match status" value="1"/>
</dbReference>
<dbReference type="PROSITE" id="PS50003">
    <property type="entry name" value="PH_DOMAIN"/>
    <property type="match status" value="1"/>
</dbReference>
<dbReference type="PANTHER" id="PTHR45854">
    <property type="entry name" value="ASAP FAMILY MEMBER"/>
    <property type="match status" value="1"/>
</dbReference>
<evidence type="ECO:0000256" key="4">
    <source>
        <dbReference type="ARBA" id="ARBA00022490"/>
    </source>
</evidence>
<dbReference type="PROSITE" id="PS50002">
    <property type="entry name" value="SH3"/>
    <property type="match status" value="1"/>
</dbReference>
<feature type="domain" description="SH3" evidence="13">
    <location>
        <begin position="627"/>
        <end position="691"/>
    </location>
</feature>
<dbReference type="SMART" id="SM00326">
    <property type="entry name" value="SH3"/>
    <property type="match status" value="1"/>
</dbReference>
<dbReference type="Proteomes" id="UP000749559">
    <property type="component" value="Unassembled WGS sequence"/>
</dbReference>
<name>A0A8S4N4S8_OWEFU</name>
<dbReference type="PANTHER" id="PTHR45854:SF3">
    <property type="entry name" value="ARFGAP WITH SH3 DOMAIN, ANK REPEAT AND PH DOMAIN-CONTAINING PROTEIN"/>
    <property type="match status" value="1"/>
</dbReference>
<dbReference type="SUPFAM" id="SSF50044">
    <property type="entry name" value="SH3-domain"/>
    <property type="match status" value="1"/>
</dbReference>
<dbReference type="SUPFAM" id="SSF57863">
    <property type="entry name" value="ArfGap/RecO-like zinc finger"/>
    <property type="match status" value="1"/>
</dbReference>
<dbReference type="FunFam" id="1.25.40.20:FF:000006">
    <property type="entry name" value="Arf-GAP with SH3 domain, ANK repeat and PH domain-containing protein 2"/>
    <property type="match status" value="1"/>
</dbReference>
<dbReference type="Pfam" id="PF01412">
    <property type="entry name" value="ArfGap"/>
    <property type="match status" value="1"/>
</dbReference>
<dbReference type="SMART" id="SM00233">
    <property type="entry name" value="PH"/>
    <property type="match status" value="1"/>
</dbReference>
<evidence type="ECO:0000256" key="2">
    <source>
        <dbReference type="ARBA" id="ARBA00022443"/>
    </source>
</evidence>
<dbReference type="InterPro" id="IPR011993">
    <property type="entry name" value="PH-like_dom_sf"/>
</dbReference>
<dbReference type="SUPFAM" id="SSF50729">
    <property type="entry name" value="PH domain-like"/>
    <property type="match status" value="1"/>
</dbReference>
<evidence type="ECO:0000256" key="3">
    <source>
        <dbReference type="ARBA" id="ARBA00022468"/>
    </source>
</evidence>
<dbReference type="InterPro" id="IPR043593">
    <property type="entry name" value="ASAP"/>
</dbReference>
<organism evidence="16 17">
    <name type="scientific">Owenia fusiformis</name>
    <name type="common">Polychaete worm</name>
    <dbReference type="NCBI Taxonomy" id="6347"/>
    <lineage>
        <taxon>Eukaryota</taxon>
        <taxon>Metazoa</taxon>
        <taxon>Spiralia</taxon>
        <taxon>Lophotrochozoa</taxon>
        <taxon>Annelida</taxon>
        <taxon>Polychaeta</taxon>
        <taxon>Sedentaria</taxon>
        <taxon>Canalipalpata</taxon>
        <taxon>Sabellida</taxon>
        <taxon>Oweniida</taxon>
        <taxon>Oweniidae</taxon>
        <taxon>Owenia</taxon>
    </lineage>
</organism>
<dbReference type="SUPFAM" id="SSF48403">
    <property type="entry name" value="Ankyrin repeat"/>
    <property type="match status" value="1"/>
</dbReference>
<dbReference type="AlphaFoldDB" id="A0A8S4N4S8"/>
<evidence type="ECO:0000256" key="11">
    <source>
        <dbReference type="PROSITE-ProRule" id="PRU00288"/>
    </source>
</evidence>
<dbReference type="OrthoDB" id="435430at2759"/>
<accession>A0A8S4N4S8</accession>
<keyword evidence="4" id="KW-0963">Cytoplasm</keyword>
<gene>
    <name evidence="16" type="ORF">OFUS_LOCUS2958</name>
</gene>
<dbReference type="InterPro" id="IPR037844">
    <property type="entry name" value="PH_ASAP"/>
</dbReference>
<dbReference type="InterPro" id="IPR001452">
    <property type="entry name" value="SH3_domain"/>
</dbReference>
<feature type="region of interest" description="Disordered" evidence="12">
    <location>
        <begin position="442"/>
        <end position="624"/>
    </location>
</feature>
<keyword evidence="6 11" id="KW-0863">Zinc-finger</keyword>
<feature type="domain" description="PH" evidence="14">
    <location>
        <begin position="34"/>
        <end position="131"/>
    </location>
</feature>
<feature type="domain" description="Arf-GAP" evidence="15">
    <location>
        <begin position="156"/>
        <end position="282"/>
    </location>
</feature>
<keyword evidence="17" id="KW-1185">Reference proteome</keyword>
<dbReference type="FunFam" id="1.10.220.150:FF:000009">
    <property type="entry name" value="stromal membrane-associated protein 1 isoform X1"/>
    <property type="match status" value="1"/>
</dbReference>
<dbReference type="GO" id="GO:0008270">
    <property type="term" value="F:zinc ion binding"/>
    <property type="evidence" value="ECO:0007669"/>
    <property type="project" value="UniProtKB-KW"/>
</dbReference>
<keyword evidence="3" id="KW-0343">GTPase activation</keyword>
<evidence type="ECO:0000313" key="17">
    <source>
        <dbReference type="Proteomes" id="UP000749559"/>
    </source>
</evidence>
<keyword evidence="8 9" id="KW-0040">ANK repeat</keyword>
<dbReference type="Gene3D" id="1.25.40.20">
    <property type="entry name" value="Ankyrin repeat-containing domain"/>
    <property type="match status" value="1"/>
</dbReference>
<evidence type="ECO:0000256" key="10">
    <source>
        <dbReference type="PROSITE-ProRule" id="PRU00192"/>
    </source>
</evidence>
<dbReference type="SMART" id="SM00248">
    <property type="entry name" value="ANK"/>
    <property type="match status" value="3"/>
</dbReference>
<dbReference type="Pfam" id="PF12796">
    <property type="entry name" value="Ank_2"/>
    <property type="match status" value="1"/>
</dbReference>
<keyword evidence="7" id="KW-0862">Zinc</keyword>
<evidence type="ECO:0000256" key="9">
    <source>
        <dbReference type="PROSITE-ProRule" id="PRU00023"/>
    </source>
</evidence>
<comment type="caution">
    <text evidence="16">The sequence shown here is derived from an EMBL/GenBank/DDBJ whole genome shotgun (WGS) entry which is preliminary data.</text>
</comment>
<dbReference type="SMART" id="SM00105">
    <property type="entry name" value="ArfGap"/>
    <property type="match status" value="1"/>
</dbReference>
<comment type="subcellular location">
    <subcellularLocation>
        <location evidence="1">Cytoplasm</location>
    </subcellularLocation>
</comment>
<dbReference type="PRINTS" id="PR00405">
    <property type="entry name" value="REVINTRACTNG"/>
</dbReference>
<evidence type="ECO:0000259" key="14">
    <source>
        <dbReference type="PROSITE" id="PS50003"/>
    </source>
</evidence>